<name>A0AAW3ZTN7_9BACT</name>
<dbReference type="RefSeq" id="WP_169936813.1">
    <property type="nucleotide sequence ID" value="NZ_CP012545.1"/>
</dbReference>
<keyword evidence="1" id="KW-0500">Molybdenum</keyword>
<proteinExistence type="predicted"/>
<dbReference type="InterPro" id="IPR006311">
    <property type="entry name" value="TAT_signal"/>
</dbReference>
<reference evidence="2 5" key="2">
    <citation type="submission" date="2020-10" db="EMBL/GenBank/DDBJ databases">
        <title>Campylobacter californiensis sp. nov. isolated from cattle and feral swine in California.</title>
        <authorList>
            <person name="Miller W.G."/>
        </authorList>
    </citation>
    <scope>NUCLEOTIDE SEQUENCE [LARGE SCALE GENOMIC DNA]</scope>
    <source>
        <strain evidence="2 5">RM12919</strain>
    </source>
</reference>
<evidence type="ECO:0000313" key="5">
    <source>
        <dbReference type="Proteomes" id="UP001318760"/>
    </source>
</evidence>
<dbReference type="InterPro" id="IPR019546">
    <property type="entry name" value="TAT_signal_bac_arc"/>
</dbReference>
<comment type="caution">
    <text evidence="3">The sequence shown here is derived from an EMBL/GenBank/DDBJ whole genome shotgun (WGS) entry which is preliminary data.</text>
</comment>
<accession>A0AAW3ZTN7</accession>
<dbReference type="PROSITE" id="PS51318">
    <property type="entry name" value="TAT"/>
    <property type="match status" value="1"/>
</dbReference>
<dbReference type="Proteomes" id="UP001318760">
    <property type="component" value="Unassembled WGS sequence"/>
</dbReference>
<evidence type="ECO:0000313" key="2">
    <source>
        <dbReference type="EMBL" id="MBE2986283.1"/>
    </source>
</evidence>
<evidence type="ECO:0000313" key="4">
    <source>
        <dbReference type="Proteomes" id="UP000650616"/>
    </source>
</evidence>
<keyword evidence="4" id="KW-1185">Reference proteome</keyword>
<sequence>MKQNRREFLKKTLKATTAATALTATSLIASSKMPNDADGNGVVKGKSNKKEVLYRKTQMWEQYYKVAY</sequence>
<reference evidence="3 4" key="1">
    <citation type="submission" date="2015-08" db="EMBL/GenBank/DDBJ databases">
        <title>Comparative genomics of the Campylobacter concisus group.</title>
        <authorList>
            <person name="Yee E."/>
            <person name="Chapman M.H."/>
            <person name="Huynh S."/>
            <person name="Bono J.L."/>
            <person name="On S.L."/>
            <person name="St Leger J."/>
            <person name="Foster G."/>
            <person name="Parker C.T."/>
            <person name="Miller W.G."/>
        </authorList>
    </citation>
    <scope>NUCLEOTIDE SEQUENCE [LARGE SCALE GENOMIC DNA]</scope>
    <source>
        <strain evidence="3 4">RM9337</strain>
    </source>
</reference>
<protein>
    <submittedName>
        <fullName evidence="3">Twin-arginine translocation signal domain-containing protein</fullName>
    </submittedName>
</protein>
<dbReference type="AlphaFoldDB" id="A0AAW3ZTN7"/>
<evidence type="ECO:0000256" key="1">
    <source>
        <dbReference type="ARBA" id="ARBA00022505"/>
    </source>
</evidence>
<dbReference type="Proteomes" id="UP000650616">
    <property type="component" value="Unassembled WGS sequence"/>
</dbReference>
<dbReference type="NCBIfam" id="TIGR01409">
    <property type="entry name" value="TAT_signal_seq"/>
    <property type="match status" value="1"/>
</dbReference>
<evidence type="ECO:0000313" key="3">
    <source>
        <dbReference type="EMBL" id="MBE3607854.1"/>
    </source>
</evidence>
<dbReference type="EMBL" id="LIWG01000003">
    <property type="protein sequence ID" value="MBE3607854.1"/>
    <property type="molecule type" value="Genomic_DNA"/>
</dbReference>
<gene>
    <name evidence="2" type="ORF">CCAL12919_03925</name>
    <name evidence="3" type="ORF">CCAL9337_03800</name>
</gene>
<organism evidence="3 4">
    <name type="scientific">Campylobacter californiensis</name>
    <dbReference type="NCBI Taxonomy" id="1032243"/>
    <lineage>
        <taxon>Bacteria</taxon>
        <taxon>Pseudomonadati</taxon>
        <taxon>Campylobacterota</taxon>
        <taxon>Epsilonproteobacteria</taxon>
        <taxon>Campylobacterales</taxon>
        <taxon>Campylobacteraceae</taxon>
        <taxon>Campylobacter</taxon>
    </lineage>
</organism>
<dbReference type="EMBL" id="JADBHS010000005">
    <property type="protein sequence ID" value="MBE2986283.1"/>
    <property type="molecule type" value="Genomic_DNA"/>
</dbReference>